<accession>A0A9P6E4H7</accession>
<organism evidence="2 3">
    <name type="scientific">Crepidotus variabilis</name>
    <dbReference type="NCBI Taxonomy" id="179855"/>
    <lineage>
        <taxon>Eukaryota</taxon>
        <taxon>Fungi</taxon>
        <taxon>Dikarya</taxon>
        <taxon>Basidiomycota</taxon>
        <taxon>Agaricomycotina</taxon>
        <taxon>Agaricomycetes</taxon>
        <taxon>Agaricomycetidae</taxon>
        <taxon>Agaricales</taxon>
        <taxon>Agaricineae</taxon>
        <taxon>Crepidotaceae</taxon>
        <taxon>Crepidotus</taxon>
    </lineage>
</organism>
<comment type="caution">
    <text evidence="2">The sequence shown here is derived from an EMBL/GenBank/DDBJ whole genome shotgun (WGS) entry which is preliminary data.</text>
</comment>
<keyword evidence="1" id="KW-0560">Oxidoreductase</keyword>
<evidence type="ECO:0000256" key="1">
    <source>
        <dbReference type="ARBA" id="ARBA00023002"/>
    </source>
</evidence>
<protein>
    <submittedName>
        <fullName evidence="2">Short-chain dehydrogenase</fullName>
    </submittedName>
</protein>
<dbReference type="Pfam" id="PF00106">
    <property type="entry name" value="adh_short"/>
    <property type="match status" value="1"/>
</dbReference>
<dbReference type="InterPro" id="IPR036291">
    <property type="entry name" value="NAD(P)-bd_dom_sf"/>
</dbReference>
<dbReference type="InterPro" id="IPR002347">
    <property type="entry name" value="SDR_fam"/>
</dbReference>
<dbReference type="PANTHER" id="PTHR43157">
    <property type="entry name" value="PHOSPHATIDYLINOSITOL-GLYCAN BIOSYNTHESIS CLASS F PROTEIN-RELATED"/>
    <property type="match status" value="1"/>
</dbReference>
<dbReference type="EMBL" id="MU157946">
    <property type="protein sequence ID" value="KAF9522416.1"/>
    <property type="molecule type" value="Genomic_DNA"/>
</dbReference>
<dbReference type="OrthoDB" id="542013at2759"/>
<dbReference type="SUPFAM" id="SSF51735">
    <property type="entry name" value="NAD(P)-binding Rossmann-fold domains"/>
    <property type="match status" value="1"/>
</dbReference>
<sequence length="346" mass="38651">MKPSLFKLIKHQFQKASPVLQVDLSGKHVLVVGANRGTGLDAAKHFATMNPAKLILACRNQNRGDAAATQIVRDTGFKGVETWLLDLADFASVTAFAERYEKDGRLDILVENAAVIPQKGQKMTKDGWELTLQTNNLAMSLLGILLLPRMLETAEKYQTLPRLVVVSSAMHYFGKLENRVTEAPNPLQVLGAQDYHDFRIADNRTKRYAETKILNVLFVRALAFHLKGKSIIVNAVDPSWCKSDIRDGSYTGIHVWINSILDAMFAISSEQGSRQLVWASVGQPPGEEEVDLNGKFITFGSVWEPSDYIVSEKGQKAQERLWEDLIEELAKVNPKVRQIVDQYLSS</sequence>
<dbReference type="PANTHER" id="PTHR43157:SF31">
    <property type="entry name" value="PHOSPHATIDYLINOSITOL-GLYCAN BIOSYNTHESIS CLASS F PROTEIN"/>
    <property type="match status" value="1"/>
</dbReference>
<keyword evidence="3" id="KW-1185">Reference proteome</keyword>
<dbReference type="GO" id="GO:0016491">
    <property type="term" value="F:oxidoreductase activity"/>
    <property type="evidence" value="ECO:0007669"/>
    <property type="project" value="UniProtKB-KW"/>
</dbReference>
<dbReference type="Gene3D" id="3.40.50.720">
    <property type="entry name" value="NAD(P)-binding Rossmann-like Domain"/>
    <property type="match status" value="1"/>
</dbReference>
<dbReference type="AlphaFoldDB" id="A0A9P6E4H7"/>
<proteinExistence type="predicted"/>
<evidence type="ECO:0000313" key="3">
    <source>
        <dbReference type="Proteomes" id="UP000807306"/>
    </source>
</evidence>
<dbReference type="PRINTS" id="PR00081">
    <property type="entry name" value="GDHRDH"/>
</dbReference>
<evidence type="ECO:0000313" key="2">
    <source>
        <dbReference type="EMBL" id="KAF9522416.1"/>
    </source>
</evidence>
<gene>
    <name evidence="2" type="ORF">CPB83DRAFT_840482</name>
</gene>
<reference evidence="2" key="1">
    <citation type="submission" date="2020-11" db="EMBL/GenBank/DDBJ databases">
        <authorList>
            <consortium name="DOE Joint Genome Institute"/>
            <person name="Ahrendt S."/>
            <person name="Riley R."/>
            <person name="Andreopoulos W."/>
            <person name="Labutti K."/>
            <person name="Pangilinan J."/>
            <person name="Ruiz-Duenas F.J."/>
            <person name="Barrasa J.M."/>
            <person name="Sanchez-Garcia M."/>
            <person name="Camarero S."/>
            <person name="Miyauchi S."/>
            <person name="Serrano A."/>
            <person name="Linde D."/>
            <person name="Babiker R."/>
            <person name="Drula E."/>
            <person name="Ayuso-Fernandez I."/>
            <person name="Pacheco R."/>
            <person name="Padilla G."/>
            <person name="Ferreira P."/>
            <person name="Barriuso J."/>
            <person name="Kellner H."/>
            <person name="Castanera R."/>
            <person name="Alfaro M."/>
            <person name="Ramirez L."/>
            <person name="Pisabarro A.G."/>
            <person name="Kuo A."/>
            <person name="Tritt A."/>
            <person name="Lipzen A."/>
            <person name="He G."/>
            <person name="Yan M."/>
            <person name="Ng V."/>
            <person name="Cullen D."/>
            <person name="Martin F."/>
            <person name="Rosso M.-N."/>
            <person name="Henrissat B."/>
            <person name="Hibbett D."/>
            <person name="Martinez A.T."/>
            <person name="Grigoriev I.V."/>
        </authorList>
    </citation>
    <scope>NUCLEOTIDE SEQUENCE</scope>
    <source>
        <strain evidence="2">CBS 506.95</strain>
    </source>
</reference>
<dbReference type="Proteomes" id="UP000807306">
    <property type="component" value="Unassembled WGS sequence"/>
</dbReference>
<name>A0A9P6E4H7_9AGAR</name>